<organism evidence="2 3">
    <name type="scientific">Methanopyrus kandleri</name>
    <dbReference type="NCBI Taxonomy" id="2320"/>
    <lineage>
        <taxon>Archaea</taxon>
        <taxon>Methanobacteriati</taxon>
        <taxon>Methanobacteriota</taxon>
        <taxon>Methanomada group</taxon>
        <taxon>Methanopyri</taxon>
        <taxon>Methanopyrales</taxon>
        <taxon>Methanopyraceae</taxon>
        <taxon>Methanopyrus</taxon>
    </lineage>
</organism>
<comment type="caution">
    <text evidence="2">The sequence shown here is derived from an EMBL/GenBank/DDBJ whole genome shotgun (WGS) entry which is preliminary data.</text>
</comment>
<accession>A0A832T973</accession>
<proteinExistence type="predicted"/>
<dbReference type="GeneID" id="1477241"/>
<gene>
    <name evidence="2" type="ORF">HA336_00910</name>
</gene>
<evidence type="ECO:0000256" key="1">
    <source>
        <dbReference type="SAM" id="Phobius"/>
    </source>
</evidence>
<name>A0A832T973_9EURY</name>
<sequence length="79" mass="8571">MIPAVVGTGVGAATVLGSLPPYCGWLAPAAMLTGFLLTLKYERWVRDHRIVTVWGRVVETVRYYPWPSRSTRSAPGGGP</sequence>
<dbReference type="EMBL" id="DUJS01000001">
    <property type="protein sequence ID" value="HII69776.1"/>
    <property type="molecule type" value="Genomic_DNA"/>
</dbReference>
<keyword evidence="1" id="KW-0472">Membrane</keyword>
<evidence type="ECO:0000313" key="2">
    <source>
        <dbReference type="EMBL" id="HII69776.1"/>
    </source>
</evidence>
<dbReference type="RefSeq" id="WP_011019508.1">
    <property type="nucleotide sequence ID" value="NZ_DUJS01000001.1"/>
</dbReference>
<keyword evidence="1" id="KW-0812">Transmembrane</keyword>
<dbReference type="Proteomes" id="UP000619545">
    <property type="component" value="Unassembled WGS sequence"/>
</dbReference>
<feature type="transmembrane region" description="Helical" evidence="1">
    <location>
        <begin position="19"/>
        <end position="39"/>
    </location>
</feature>
<reference evidence="2" key="1">
    <citation type="journal article" date="2020" name="bioRxiv">
        <title>A rank-normalized archaeal taxonomy based on genome phylogeny resolves widespread incomplete and uneven classifications.</title>
        <authorList>
            <person name="Rinke C."/>
            <person name="Chuvochina M."/>
            <person name="Mussig A.J."/>
            <person name="Chaumeil P.-A."/>
            <person name="Waite D.W."/>
            <person name="Whitman W.B."/>
            <person name="Parks D.H."/>
            <person name="Hugenholtz P."/>
        </authorList>
    </citation>
    <scope>NUCLEOTIDE SEQUENCE</scope>
    <source>
        <strain evidence="2">UBA8853</strain>
    </source>
</reference>
<evidence type="ECO:0000313" key="3">
    <source>
        <dbReference type="Proteomes" id="UP000619545"/>
    </source>
</evidence>
<dbReference type="AlphaFoldDB" id="A0A832T973"/>
<protein>
    <submittedName>
        <fullName evidence="2">Uncharacterized protein</fullName>
    </submittedName>
</protein>
<keyword evidence="1" id="KW-1133">Transmembrane helix</keyword>